<proteinExistence type="predicted"/>
<dbReference type="InterPro" id="IPR023210">
    <property type="entry name" value="NADP_OxRdtase_dom"/>
</dbReference>
<comment type="caution">
    <text evidence="2">The sequence shown here is derived from an EMBL/GenBank/DDBJ whole genome shotgun (WGS) entry which is preliminary data.</text>
</comment>
<dbReference type="EC" id="1.1.1.316" evidence="2"/>
<keyword evidence="3" id="KW-1185">Reference proteome</keyword>
<dbReference type="Gene3D" id="3.20.20.100">
    <property type="entry name" value="NADP-dependent oxidoreductase domain"/>
    <property type="match status" value="1"/>
</dbReference>
<dbReference type="PANTHER" id="PTHR42686">
    <property type="entry name" value="GH17980P-RELATED"/>
    <property type="match status" value="1"/>
</dbReference>
<accession>A0AAD8Y0S0</accession>
<sequence>MCNNKVPQRSYSENNTNLPKQLPLVGLGCSSFSSFFSSEDNNDELTVDTVSRELPVVIGWIQTIRHAVLNRGINLLDTAPWYGHGMSETVVGYALDTIILSDEGCDQAQQRKRSDLIINTKVGRYEADVLKQFDFSYETTMKSVQRSLERMNCSYIDVIQLHDPEFAPNISILLKETIPALLECKRRGWARALGLTGYPLDVQHEILVKAASEFNTIVFDQSLVYCHNNIHDNSLFSEYCFPSERAATDTFAGFCQHSNINLMAAAPLSMGLLTHSGPPAWHPAPTVLKEACVKASKLCASEGVNLSFLAILYSLSHPSIGCTLLGMKDEKEVDVAADLASRFSTVNFDKENQDSILDQVLTRKEKDVLEKLLDKTDGPFAQLKEDYRWDGRKAARTFWELVDGMKQK</sequence>
<dbReference type="InterPro" id="IPR036812">
    <property type="entry name" value="NAD(P)_OxRdtase_dom_sf"/>
</dbReference>
<dbReference type="AlphaFoldDB" id="A0AAD8Y0S0"/>
<reference evidence="2" key="1">
    <citation type="submission" date="2023-06" db="EMBL/GenBank/DDBJ databases">
        <title>Survivors Of The Sea: Transcriptome response of Skeletonema marinoi to long-term dormancy.</title>
        <authorList>
            <person name="Pinder M.I.M."/>
            <person name="Kourtchenko O."/>
            <person name="Robertson E.K."/>
            <person name="Larsson T."/>
            <person name="Maumus F."/>
            <person name="Osuna-Cruz C.M."/>
            <person name="Vancaester E."/>
            <person name="Stenow R."/>
            <person name="Vandepoele K."/>
            <person name="Ploug H."/>
            <person name="Bruchert V."/>
            <person name="Godhe A."/>
            <person name="Topel M."/>
        </authorList>
    </citation>
    <scope>NUCLEOTIDE SEQUENCE</scope>
    <source>
        <strain evidence="2">R05AC</strain>
    </source>
</reference>
<dbReference type="EMBL" id="JATAAI010000027">
    <property type="protein sequence ID" value="KAK1737043.1"/>
    <property type="molecule type" value="Genomic_DNA"/>
</dbReference>
<dbReference type="Proteomes" id="UP001224775">
    <property type="component" value="Unassembled WGS sequence"/>
</dbReference>
<dbReference type="SUPFAM" id="SSF51430">
    <property type="entry name" value="NAD(P)-linked oxidoreductase"/>
    <property type="match status" value="1"/>
</dbReference>
<evidence type="ECO:0000313" key="3">
    <source>
        <dbReference type="Proteomes" id="UP001224775"/>
    </source>
</evidence>
<keyword evidence="2" id="KW-0560">Oxidoreductase</keyword>
<dbReference type="GO" id="GO:0010349">
    <property type="term" value="F:L-galactose dehydrogenase activity"/>
    <property type="evidence" value="ECO:0007669"/>
    <property type="project" value="UniProtKB-EC"/>
</dbReference>
<dbReference type="InterPro" id="IPR020471">
    <property type="entry name" value="AKR"/>
</dbReference>
<dbReference type="Pfam" id="PF00248">
    <property type="entry name" value="Aldo_ket_red"/>
    <property type="match status" value="1"/>
</dbReference>
<protein>
    <submittedName>
        <fullName evidence="2">L-galactose dehydrogenase</fullName>
        <ecNumber evidence="2">1.1.1.316</ecNumber>
    </submittedName>
</protein>
<evidence type="ECO:0000259" key="1">
    <source>
        <dbReference type="Pfam" id="PF00248"/>
    </source>
</evidence>
<organism evidence="2 3">
    <name type="scientific">Skeletonema marinoi</name>
    <dbReference type="NCBI Taxonomy" id="267567"/>
    <lineage>
        <taxon>Eukaryota</taxon>
        <taxon>Sar</taxon>
        <taxon>Stramenopiles</taxon>
        <taxon>Ochrophyta</taxon>
        <taxon>Bacillariophyta</taxon>
        <taxon>Coscinodiscophyceae</taxon>
        <taxon>Thalassiosirophycidae</taxon>
        <taxon>Thalassiosirales</taxon>
        <taxon>Skeletonemataceae</taxon>
        <taxon>Skeletonema</taxon>
        <taxon>Skeletonema marinoi-dohrnii complex</taxon>
    </lineage>
</organism>
<name>A0AAD8Y0S0_9STRA</name>
<gene>
    <name evidence="2" type="ORF">QTG54_012488</name>
</gene>
<dbReference type="PANTHER" id="PTHR42686:SF1">
    <property type="entry name" value="GH17980P-RELATED"/>
    <property type="match status" value="1"/>
</dbReference>
<feature type="domain" description="NADP-dependent oxidoreductase" evidence="1">
    <location>
        <begin position="62"/>
        <end position="335"/>
    </location>
</feature>
<dbReference type="GO" id="GO:0005829">
    <property type="term" value="C:cytosol"/>
    <property type="evidence" value="ECO:0007669"/>
    <property type="project" value="TreeGrafter"/>
</dbReference>
<evidence type="ECO:0000313" key="2">
    <source>
        <dbReference type="EMBL" id="KAK1737043.1"/>
    </source>
</evidence>